<dbReference type="Gene3D" id="1.25.40.10">
    <property type="entry name" value="Tetratricopeptide repeat domain"/>
    <property type="match status" value="1"/>
</dbReference>
<proteinExistence type="predicted"/>
<dbReference type="Proteomes" id="UP000323426">
    <property type="component" value="Unassembled WGS sequence"/>
</dbReference>
<dbReference type="AlphaFoldDB" id="A0A5M6CUC2"/>
<comment type="caution">
    <text evidence="1">The sequence shown here is derived from an EMBL/GenBank/DDBJ whole genome shotgun (WGS) entry which is preliminary data.</text>
</comment>
<sequence length="920" mass="105823">MDYSQKLRIKTAMIVYELELSLGKYVITNEHINQIPEIAIESIITREKSKGNSLANTDLNLIIEASYLDEIFTLALKITEGTNYHIHMLELKQLCSLLGIFNIRNAVSHPNRPFPDSYWFRAATIASDPLIEKLNLTAVRNALNSAVEENLNTPPHEWLHNVHWAIPNTLPTIFDHEITGLLGREKEFKDLENVLAKHRNNLIAIVAPGGIGKTSLMLQYLKDVSLSPTWSSKLSSIIFCTLKNEKLTVEGVELLDAISGIEQIKDAILKDLKIMYPKQNFSTFDEAVEVLEDERILLCIDNLETLLIDSQKEFIELNQSLPLKWRLLVTSRVSIDSATTIPLEPLGKRHAVNLSRSYLRKRGVLDFKQEDLEKIAEAANNNPLAIRLTIDLYLKGGDIVNSISKSQKDIASFSFKNLIESLHENSVIVLEAIYAAGNPSKSELMEFLRFSQEELIESLNELAKTSLILRSTDEFGNDTYKLSESIKDLLLSNPKNIEVRNSITEDLKRRKAKILEQATRIRQLGLTEFDEEFIPENIDPNIYSIITDLNKALSKSGDLVSNHSDLSILKEKIGDQIRYNTNDPLLLFSYSRVFKALRDTANEITYLKKAERANSNSPRIKLALAIRYFQNNDYEEAITYFEYLYNKGYNVPSNSTKKFSFTITKLYLLGLLYLGEYDKVLFLTRGWKKAESWNGMIGISRATAFKRKMEYKYEFIEDNTKIINEIFFILDYIFKTEGYFDVACVESNKIIKDLDFIVNPSYNYPKELVLNYLNFVASHFFNIVSKLRNENINSTSNQEYIKKLYKYDIKNNPLHSVMWYNEKQPDSNYDKEHIEELQLDGFEIVKVYHIPEDKGYGMSSFLFAENEQKQEFYLSVNNFELGWNGWGYIKEGSLLAIKHQGVSINKKPIPATEILEIDQY</sequence>
<dbReference type="SUPFAM" id="SSF48452">
    <property type="entry name" value="TPR-like"/>
    <property type="match status" value="1"/>
</dbReference>
<dbReference type="InterPro" id="IPR011990">
    <property type="entry name" value="TPR-like_helical_dom_sf"/>
</dbReference>
<dbReference type="Gene3D" id="3.40.50.300">
    <property type="entry name" value="P-loop containing nucleotide triphosphate hydrolases"/>
    <property type="match status" value="1"/>
</dbReference>
<dbReference type="SUPFAM" id="SSF52540">
    <property type="entry name" value="P-loop containing nucleoside triphosphate hydrolases"/>
    <property type="match status" value="1"/>
</dbReference>
<reference evidence="1 2" key="1">
    <citation type="submission" date="2019-09" db="EMBL/GenBank/DDBJ databases">
        <title>Genome sequence and assembly of Adhaeribacter sp.</title>
        <authorList>
            <person name="Chhetri G."/>
        </authorList>
    </citation>
    <scope>NUCLEOTIDE SEQUENCE [LARGE SCALE GENOMIC DNA]</scope>
    <source>
        <strain evidence="1 2">DK36</strain>
    </source>
</reference>
<protein>
    <submittedName>
        <fullName evidence="1">Uncharacterized protein</fullName>
    </submittedName>
</protein>
<organism evidence="1 2">
    <name type="scientific">Adhaeribacter rhizoryzae</name>
    <dbReference type="NCBI Taxonomy" id="2607907"/>
    <lineage>
        <taxon>Bacteria</taxon>
        <taxon>Pseudomonadati</taxon>
        <taxon>Bacteroidota</taxon>
        <taxon>Cytophagia</taxon>
        <taxon>Cytophagales</taxon>
        <taxon>Hymenobacteraceae</taxon>
        <taxon>Adhaeribacter</taxon>
    </lineage>
</organism>
<dbReference type="EMBL" id="VWSF01000038">
    <property type="protein sequence ID" value="KAA5538858.1"/>
    <property type="molecule type" value="Genomic_DNA"/>
</dbReference>
<dbReference type="GO" id="GO:0043531">
    <property type="term" value="F:ADP binding"/>
    <property type="evidence" value="ECO:0007669"/>
    <property type="project" value="InterPro"/>
</dbReference>
<gene>
    <name evidence="1" type="ORF">F0145_25480</name>
</gene>
<dbReference type="InterPro" id="IPR027417">
    <property type="entry name" value="P-loop_NTPase"/>
</dbReference>
<accession>A0A5M6CUC2</accession>
<evidence type="ECO:0000313" key="2">
    <source>
        <dbReference type="Proteomes" id="UP000323426"/>
    </source>
</evidence>
<name>A0A5M6CUC2_9BACT</name>
<keyword evidence="2" id="KW-1185">Reference proteome</keyword>
<evidence type="ECO:0000313" key="1">
    <source>
        <dbReference type="EMBL" id="KAA5538858.1"/>
    </source>
</evidence>
<dbReference type="RefSeq" id="WP_150093422.1">
    <property type="nucleotide sequence ID" value="NZ_VWSF01000038.1"/>
</dbReference>